<accession>A0ABT5BAK7</accession>
<keyword evidence="1" id="KW-0472">Membrane</keyword>
<protein>
    <submittedName>
        <fullName evidence="2">Uncharacterized protein</fullName>
    </submittedName>
</protein>
<dbReference type="Proteomes" id="UP001217838">
    <property type="component" value="Unassembled WGS sequence"/>
</dbReference>
<feature type="transmembrane region" description="Helical" evidence="1">
    <location>
        <begin position="89"/>
        <end position="114"/>
    </location>
</feature>
<keyword evidence="3" id="KW-1185">Reference proteome</keyword>
<evidence type="ECO:0000256" key="1">
    <source>
        <dbReference type="SAM" id="Phobius"/>
    </source>
</evidence>
<comment type="caution">
    <text evidence="2">The sequence shown here is derived from an EMBL/GenBank/DDBJ whole genome shotgun (WGS) entry which is preliminary data.</text>
</comment>
<sequence length="181" mass="18284">MARLRRSAALFALSVPMLVTGVALVVLRTRSFERHVGSCALGADQPLCTGSAIRDHARVAAAGAGLVGAGLGLVAAGVTAAVPVRRRAWIAEAVVGGTTLALGVAWLAAESVAYRPGTAREDLARLGPWFDRRAVAASLLGAGLGLALGAGVGLLPPSRQARRSVVAPTLLPPGLAVVGRF</sequence>
<gene>
    <name evidence="2" type="ORF">POL58_25695</name>
</gene>
<keyword evidence="1" id="KW-0812">Transmembrane</keyword>
<organism evidence="2 3">
    <name type="scientific">Nannocystis radixulma</name>
    <dbReference type="NCBI Taxonomy" id="2995305"/>
    <lineage>
        <taxon>Bacteria</taxon>
        <taxon>Pseudomonadati</taxon>
        <taxon>Myxococcota</taxon>
        <taxon>Polyangia</taxon>
        <taxon>Nannocystales</taxon>
        <taxon>Nannocystaceae</taxon>
        <taxon>Nannocystis</taxon>
    </lineage>
</organism>
<reference evidence="2 3" key="1">
    <citation type="submission" date="2022-11" db="EMBL/GenBank/DDBJ databases">
        <title>Minimal conservation of predation-associated metabolite biosynthetic gene clusters underscores biosynthetic potential of Myxococcota including descriptions for ten novel species: Archangium lansinium sp. nov., Myxococcus landrumus sp. nov., Nannocystis bai.</title>
        <authorList>
            <person name="Ahearne A."/>
            <person name="Stevens C."/>
            <person name="Dowd S."/>
        </authorList>
    </citation>
    <scope>NUCLEOTIDE SEQUENCE [LARGE SCALE GENOMIC DNA]</scope>
    <source>
        <strain evidence="2 3">NCELM</strain>
    </source>
</reference>
<feature type="transmembrane region" description="Helical" evidence="1">
    <location>
        <begin position="134"/>
        <end position="155"/>
    </location>
</feature>
<name>A0ABT5BAK7_9BACT</name>
<evidence type="ECO:0000313" key="3">
    <source>
        <dbReference type="Proteomes" id="UP001217838"/>
    </source>
</evidence>
<proteinExistence type="predicted"/>
<dbReference type="RefSeq" id="WP_272001265.1">
    <property type="nucleotide sequence ID" value="NZ_JAQNDN010000014.1"/>
</dbReference>
<dbReference type="EMBL" id="JAQNDN010000014">
    <property type="protein sequence ID" value="MDC0671176.1"/>
    <property type="molecule type" value="Genomic_DNA"/>
</dbReference>
<evidence type="ECO:0000313" key="2">
    <source>
        <dbReference type="EMBL" id="MDC0671176.1"/>
    </source>
</evidence>
<feature type="transmembrane region" description="Helical" evidence="1">
    <location>
        <begin position="59"/>
        <end position="82"/>
    </location>
</feature>
<keyword evidence="1" id="KW-1133">Transmembrane helix</keyword>